<evidence type="ECO:0000256" key="3">
    <source>
        <dbReference type="ARBA" id="ARBA00023027"/>
    </source>
</evidence>
<dbReference type="GO" id="GO:0008202">
    <property type="term" value="P:steroid metabolic process"/>
    <property type="evidence" value="ECO:0007669"/>
    <property type="project" value="UniProtKB-KW"/>
</dbReference>
<evidence type="ECO:0000313" key="6">
    <source>
        <dbReference type="EMBL" id="AWO85120.1"/>
    </source>
</evidence>
<evidence type="ECO:0000256" key="2">
    <source>
        <dbReference type="ARBA" id="ARBA00023002"/>
    </source>
</evidence>
<dbReference type="FunFam" id="3.40.50.720:FF:000084">
    <property type="entry name" value="Short-chain dehydrogenase reductase"/>
    <property type="match status" value="1"/>
</dbReference>
<dbReference type="RefSeq" id="WP_004023644.1">
    <property type="nucleotide sequence ID" value="NZ_CABEIC010000002.1"/>
</dbReference>
<proteinExistence type="inferred from homology"/>
<dbReference type="Proteomes" id="UP000247118">
    <property type="component" value="Chromosome"/>
</dbReference>
<evidence type="ECO:0000256" key="5">
    <source>
        <dbReference type="ARBA" id="ARBA00023221"/>
    </source>
</evidence>
<keyword evidence="3" id="KW-0520">NAD</keyword>
<dbReference type="Gene3D" id="3.40.50.720">
    <property type="entry name" value="NAD(P)-binding Rossmann-like Domain"/>
    <property type="match status" value="1"/>
</dbReference>
<gene>
    <name evidence="6" type="ORF">DLJ61_17835</name>
</gene>
<dbReference type="AlphaFoldDB" id="A0AAD0NZ79"/>
<keyword evidence="2" id="KW-0560">Oxidoreductase</keyword>
<evidence type="ECO:0000256" key="4">
    <source>
        <dbReference type="ARBA" id="ARBA00023098"/>
    </source>
</evidence>
<dbReference type="PROSITE" id="PS00061">
    <property type="entry name" value="ADH_SHORT"/>
    <property type="match status" value="1"/>
</dbReference>
<dbReference type="KEGG" id="gta:BCM27_17645"/>
<dbReference type="InterPro" id="IPR036291">
    <property type="entry name" value="NAD(P)-bd_dom_sf"/>
</dbReference>
<reference evidence="6 7" key="1">
    <citation type="submission" date="2018-05" db="EMBL/GenBank/DDBJ databases">
        <title>Complete genome sequence of Gordonia terrae NRRL B-16283.</title>
        <authorList>
            <person name="Garlena R.A."/>
            <person name="Russell D.A."/>
            <person name="Hatfull G.F."/>
        </authorList>
    </citation>
    <scope>NUCLEOTIDE SEQUENCE [LARGE SCALE GENOMIC DNA]</scope>
    <source>
        <strain evidence="6 7">NRRL B-16283</strain>
    </source>
</reference>
<dbReference type="PANTHER" id="PTHR43180">
    <property type="entry name" value="3-OXOACYL-(ACYL-CARRIER-PROTEIN) REDUCTASE (AFU_ORTHOLOGUE AFUA_6G11210)"/>
    <property type="match status" value="1"/>
</dbReference>
<sequence length="283" mass="29821">MVEKVEAINESLVREIKLASVPRAERDARNYDRLRNKVVLITGGASGMGAAEARLFVNEGARVIIADIQDERGKELAEDLGDGAVYTHLDVRSDADWAAAVETSLSAFGSLTTLINNAGLARYGLIQDQESADWSSLVDIMLFGTYRGIKAVTPAITNAGGGSIIAISSLDGIASHPGLSAYSSAKFAVRGLVRSAALELGRSNIRVNAIIPGLIDTPLIRPEGASKEALAPMEEQVPLGYAADPHEIALAALYLSSDDSWYVSGSDLTVDGGVTAKVPLEAR</sequence>
<dbReference type="EMBL" id="CP029604">
    <property type="protein sequence ID" value="AWO85120.1"/>
    <property type="molecule type" value="Genomic_DNA"/>
</dbReference>
<dbReference type="PANTHER" id="PTHR43180:SF28">
    <property type="entry name" value="NAD(P)-BINDING ROSSMANN-FOLD SUPERFAMILY PROTEIN"/>
    <property type="match status" value="1"/>
</dbReference>
<dbReference type="InterPro" id="IPR020904">
    <property type="entry name" value="Sc_DH/Rdtase_CS"/>
</dbReference>
<name>A0AAD0NZ79_9ACTN</name>
<dbReference type="SUPFAM" id="SSF51735">
    <property type="entry name" value="NAD(P)-binding Rossmann-fold domains"/>
    <property type="match status" value="1"/>
</dbReference>
<dbReference type="PRINTS" id="PR00081">
    <property type="entry name" value="GDHRDH"/>
</dbReference>
<keyword evidence="4" id="KW-0443">Lipid metabolism</keyword>
<dbReference type="Pfam" id="PF13561">
    <property type="entry name" value="adh_short_C2"/>
    <property type="match status" value="1"/>
</dbReference>
<dbReference type="InterPro" id="IPR002347">
    <property type="entry name" value="SDR_fam"/>
</dbReference>
<dbReference type="PRINTS" id="PR00080">
    <property type="entry name" value="SDRFAMILY"/>
</dbReference>
<protein>
    <submittedName>
        <fullName evidence="6">3-oxoacyl-ACP reductase</fullName>
    </submittedName>
</protein>
<evidence type="ECO:0000313" key="7">
    <source>
        <dbReference type="Proteomes" id="UP000247118"/>
    </source>
</evidence>
<keyword evidence="5" id="KW-0753">Steroid metabolism</keyword>
<dbReference type="GeneID" id="32689659"/>
<dbReference type="GO" id="GO:0016491">
    <property type="term" value="F:oxidoreductase activity"/>
    <property type="evidence" value="ECO:0007669"/>
    <property type="project" value="UniProtKB-KW"/>
</dbReference>
<evidence type="ECO:0000256" key="1">
    <source>
        <dbReference type="ARBA" id="ARBA00006484"/>
    </source>
</evidence>
<organism evidence="6 7">
    <name type="scientific">Gordonia terrae</name>
    <dbReference type="NCBI Taxonomy" id="2055"/>
    <lineage>
        <taxon>Bacteria</taxon>
        <taxon>Bacillati</taxon>
        <taxon>Actinomycetota</taxon>
        <taxon>Actinomycetes</taxon>
        <taxon>Mycobacteriales</taxon>
        <taxon>Gordoniaceae</taxon>
        <taxon>Gordonia</taxon>
    </lineage>
</organism>
<comment type="similarity">
    <text evidence="1">Belongs to the short-chain dehydrogenases/reductases (SDR) family.</text>
</comment>
<accession>A0AAD0NZ79</accession>